<keyword evidence="3 8" id="KW-0812">Transmembrane</keyword>
<feature type="transmembrane region" description="Helical" evidence="8">
    <location>
        <begin position="371"/>
        <end position="395"/>
    </location>
</feature>
<dbReference type="EMBL" id="CAATGS010000015">
    <property type="protein sequence ID" value="VNP74887.1"/>
    <property type="molecule type" value="Genomic_DNA"/>
</dbReference>
<evidence type="ECO:0000256" key="5">
    <source>
        <dbReference type="ARBA" id="ARBA00023065"/>
    </source>
</evidence>
<feature type="domain" description="RCK C-terminal" evidence="9">
    <location>
        <begin position="435"/>
        <end position="516"/>
    </location>
</feature>
<dbReference type="PRINTS" id="PR00762">
    <property type="entry name" value="CLCHANNEL"/>
</dbReference>
<dbReference type="PANTHER" id="PTHR45711:SF6">
    <property type="entry name" value="CHLORIDE CHANNEL PROTEIN"/>
    <property type="match status" value="1"/>
</dbReference>
<feature type="transmembrane region" description="Helical" evidence="8">
    <location>
        <begin position="313"/>
        <end position="334"/>
    </location>
</feature>
<dbReference type="Pfam" id="PF02080">
    <property type="entry name" value="TrkA_C"/>
    <property type="match status" value="1"/>
</dbReference>
<keyword evidence="5" id="KW-0406">Ion transport</keyword>
<evidence type="ECO:0000256" key="6">
    <source>
        <dbReference type="ARBA" id="ARBA00023136"/>
    </source>
</evidence>
<dbReference type="GO" id="GO:0006813">
    <property type="term" value="P:potassium ion transport"/>
    <property type="evidence" value="ECO:0007669"/>
    <property type="project" value="InterPro"/>
</dbReference>
<dbReference type="Gene3D" id="3.30.70.1450">
    <property type="entry name" value="Regulator of K+ conductance, C-terminal domain"/>
    <property type="match status" value="1"/>
</dbReference>
<feature type="transmembrane region" description="Helical" evidence="8">
    <location>
        <begin position="62"/>
        <end position="82"/>
    </location>
</feature>
<dbReference type="SUPFAM" id="SSF116726">
    <property type="entry name" value="TrkA C-terminal domain-like"/>
    <property type="match status" value="1"/>
</dbReference>
<feature type="transmembrane region" description="Helical" evidence="8">
    <location>
        <begin position="114"/>
        <end position="132"/>
    </location>
</feature>
<feature type="transmembrane region" description="Helical" evidence="8">
    <location>
        <begin position="277"/>
        <end position="298"/>
    </location>
</feature>
<dbReference type="GO" id="GO:0005247">
    <property type="term" value="F:voltage-gated chloride channel activity"/>
    <property type="evidence" value="ECO:0007669"/>
    <property type="project" value="TreeGrafter"/>
</dbReference>
<organism evidence="10">
    <name type="scientific">Streptococcus pneumoniae</name>
    <dbReference type="NCBI Taxonomy" id="1313"/>
    <lineage>
        <taxon>Bacteria</taxon>
        <taxon>Bacillati</taxon>
        <taxon>Bacillota</taxon>
        <taxon>Bacilli</taxon>
        <taxon>Lactobacillales</taxon>
        <taxon>Streptococcaceae</taxon>
        <taxon>Streptococcus</taxon>
    </lineage>
</organism>
<protein>
    <submittedName>
        <fullName evidence="10">Voltage-gated chloride channel family protein</fullName>
    </submittedName>
</protein>
<feature type="transmembrane region" description="Helical" evidence="8">
    <location>
        <begin position="237"/>
        <end position="254"/>
    </location>
</feature>
<dbReference type="GO" id="GO:0008324">
    <property type="term" value="F:monoatomic cation transmembrane transporter activity"/>
    <property type="evidence" value="ECO:0007669"/>
    <property type="project" value="InterPro"/>
</dbReference>
<keyword evidence="6 8" id="KW-0472">Membrane</keyword>
<accession>A0A4J1WZ98</accession>
<feature type="transmembrane region" description="Helical" evidence="8">
    <location>
        <begin position="197"/>
        <end position="217"/>
    </location>
</feature>
<dbReference type="CDD" id="cd01031">
    <property type="entry name" value="EriC"/>
    <property type="match status" value="1"/>
</dbReference>
<evidence type="ECO:0000256" key="8">
    <source>
        <dbReference type="SAM" id="Phobius"/>
    </source>
</evidence>
<dbReference type="InterPro" id="IPR036721">
    <property type="entry name" value="RCK_C_sf"/>
</dbReference>
<dbReference type="InterPro" id="IPR001807">
    <property type="entry name" value="ClC"/>
</dbReference>
<feature type="transmembrane region" description="Helical" evidence="8">
    <location>
        <begin position="163"/>
        <end position="185"/>
    </location>
</feature>
<evidence type="ECO:0000256" key="4">
    <source>
        <dbReference type="ARBA" id="ARBA00022989"/>
    </source>
</evidence>
<dbReference type="Gene3D" id="1.10.3080.10">
    <property type="entry name" value="Clc chloride channel"/>
    <property type="match status" value="1"/>
</dbReference>
<gene>
    <name evidence="10" type="primary">clcA</name>
    <name evidence="11" type="ORF">SAMEA3206931_02093</name>
    <name evidence="10" type="ORF">SAMEA3353535_02063</name>
</gene>
<evidence type="ECO:0000256" key="3">
    <source>
        <dbReference type="ARBA" id="ARBA00022692"/>
    </source>
</evidence>
<keyword evidence="2" id="KW-0813">Transport</keyword>
<proteinExistence type="predicted"/>
<dbReference type="PANTHER" id="PTHR45711">
    <property type="entry name" value="CHLORIDE CHANNEL PROTEIN"/>
    <property type="match status" value="1"/>
</dbReference>
<evidence type="ECO:0000256" key="7">
    <source>
        <dbReference type="ARBA" id="ARBA00023214"/>
    </source>
</evidence>
<dbReference type="SUPFAM" id="SSF81340">
    <property type="entry name" value="Clc chloride channel"/>
    <property type="match status" value="1"/>
</dbReference>
<evidence type="ECO:0000256" key="1">
    <source>
        <dbReference type="ARBA" id="ARBA00004141"/>
    </source>
</evidence>
<dbReference type="AlphaFoldDB" id="A0A4J1WZ98"/>
<dbReference type="GO" id="GO:0005886">
    <property type="term" value="C:plasma membrane"/>
    <property type="evidence" value="ECO:0007669"/>
    <property type="project" value="TreeGrafter"/>
</dbReference>
<dbReference type="InterPro" id="IPR014743">
    <property type="entry name" value="Cl-channel_core"/>
</dbReference>
<name>A0A4J1WZ98_STREE</name>
<feature type="transmembrane region" description="Helical" evidence="8">
    <location>
        <begin position="341"/>
        <end position="365"/>
    </location>
</feature>
<evidence type="ECO:0000259" key="9">
    <source>
        <dbReference type="PROSITE" id="PS51202"/>
    </source>
</evidence>
<comment type="subcellular location">
    <subcellularLocation>
        <location evidence="1">Membrane</location>
        <topology evidence="1">Multi-pass membrane protein</topology>
    </subcellularLocation>
</comment>
<keyword evidence="7" id="KW-0868">Chloride</keyword>
<evidence type="ECO:0000256" key="2">
    <source>
        <dbReference type="ARBA" id="ARBA00022448"/>
    </source>
</evidence>
<dbReference type="EMBL" id="CAATIA010000020">
    <property type="protein sequence ID" value="VNQ50811.1"/>
    <property type="molecule type" value="Genomic_DNA"/>
</dbReference>
<dbReference type="InterPro" id="IPR006037">
    <property type="entry name" value="RCK_C"/>
</dbReference>
<evidence type="ECO:0000313" key="10">
    <source>
        <dbReference type="EMBL" id="VNP74887.1"/>
    </source>
</evidence>
<reference evidence="10" key="1">
    <citation type="submission" date="2019-04" db="EMBL/GenBank/DDBJ databases">
        <authorList>
            <consortium name="Pathogen Informatics"/>
        </authorList>
    </citation>
    <scope>NUCLEOTIDE SEQUENCE</scope>
    <source>
        <strain evidence="10">GPSC22</strain>
    </source>
</reference>
<keyword evidence="4 8" id="KW-1133">Transmembrane helix</keyword>
<sequence length="516" mass="56529">MEEQLEIVRSKKEFTFASSTILSQVGRGIIVGLIVGIIVGSFRFLIEKGFHLIQGVYQDQGYLVRNLFVLVLFYILICWLSAKLTRSEKDIKGSGIPQVEAELKGLMSLNWWGILWKKYVLGILAIASGLMLGREGPSIQLGAVGGKGIAKWLKSSPVEERSLIASGAAAGLAAAFNAPIAALLFVVEEVYHHFSRFFWVSTLAASIVANFVSLLMFGLTPVLDMPDNIPPMTLDQYWIYLVMGIFLGFSGFLYEKAVLNVGRVYDLIGQKIHLDRAYYPILAFILIIPVGIFLPQIIGGGNQLVLSLTEQNFSFQVLLAYFLIRFIWSMISYGSGLPGGIFLPILALGSLLGALVGVICVNLGLVSQEQFPIFVILGMSGYFGAISKAPLTAMILVTEMVGDIRNLMPLGLVTLVSYIIMDLLKGTPVYEAMLEKMLPEEVSSEGEVTLIEIPVSDKIAGKQVHELNLPHNVLITTQVHNGKSQTVNGSTRMYLGDMIHLVIPKSEIGKVKDLLL</sequence>
<dbReference type="PROSITE" id="PS51202">
    <property type="entry name" value="RCK_C"/>
    <property type="match status" value="1"/>
</dbReference>
<dbReference type="Pfam" id="PF00654">
    <property type="entry name" value="Voltage_CLC"/>
    <property type="match status" value="1"/>
</dbReference>
<evidence type="ECO:0000313" key="11">
    <source>
        <dbReference type="EMBL" id="VNQ50811.1"/>
    </source>
</evidence>
<feature type="transmembrane region" description="Helical" evidence="8">
    <location>
        <begin position="21"/>
        <end position="42"/>
    </location>
</feature>